<feature type="compositionally biased region" description="Low complexity" evidence="6">
    <location>
        <begin position="421"/>
        <end position="432"/>
    </location>
</feature>
<evidence type="ECO:0000256" key="5">
    <source>
        <dbReference type="ARBA" id="ARBA00023242"/>
    </source>
</evidence>
<proteinExistence type="predicted"/>
<keyword evidence="3" id="KW-0805">Transcription regulation</keyword>
<keyword evidence="4" id="KW-0804">Transcription</keyword>
<dbReference type="InterPro" id="IPR021740">
    <property type="entry name" value="Velvet"/>
</dbReference>
<evidence type="ECO:0000256" key="3">
    <source>
        <dbReference type="ARBA" id="ARBA00023015"/>
    </source>
</evidence>
<name>A0A1B9GW39_9TREE</name>
<dbReference type="GO" id="GO:0005634">
    <property type="term" value="C:nucleus"/>
    <property type="evidence" value="ECO:0007669"/>
    <property type="project" value="UniProtKB-SubCell"/>
</dbReference>
<feature type="compositionally biased region" description="Polar residues" evidence="6">
    <location>
        <begin position="405"/>
        <end position="416"/>
    </location>
</feature>
<sequence length="607" mass="64903">MLKRAAVARPLYELKVRQQPERARLCSYKEENETIDRRPVDPPPVVELRSHEIPSDIVSATAVPVPVPDHGLPSVSEPYYSAIKTPIGADATTGEVVQTPEKLKLLDGRPAALCIFAKLSVRVPGVFRLMFTLFETTDAGIVELARTVSDPFEVFSPKLFKGMHESTPLTRHLAAQGLKVKLRTDTSVGRQSTSRRRTPAATTPIHVAFEKTSDKTSTATFPMTATSASVVKIQPARTANNSTRHSPVDTRSISVQPRKVMATSNRSLIWKTPMEPFGYANEQAIAGPGPTTAGKRRFMDDGMIPSLVELSNRFDWTPTPPATDLAAFSLSRNGSPGQLPQHGSGPAGGPGSAPVRSTSPHRPGPSPVLDESGGPYLGGRTSASASASASSSQSSFTRSSASASTEHIASPFSTTNHTRRSSSYTQPSSVSSTLPSPFPRLNLGPGDDGIPILPLPSMYASSSSRPPPFVPPSVHQVLEPQSHSPSRPHSHSHSPSTPSLPNTVYHHQSITYNSPDIAVPSPRLPLAGRAPPFDPGSEMGHGIPPMVSQQLEDRYMPSVGRGYPHLPPGYVDPPGAHSAVVARPLSTLPPIRPLTDEPLRDYGRDGP</sequence>
<feature type="domain" description="Velvet" evidence="7">
    <location>
        <begin position="7"/>
        <end position="183"/>
    </location>
</feature>
<organism evidence="8 9">
    <name type="scientific">Kwoniella heveanensis BCC8398</name>
    <dbReference type="NCBI Taxonomy" id="1296120"/>
    <lineage>
        <taxon>Eukaryota</taxon>
        <taxon>Fungi</taxon>
        <taxon>Dikarya</taxon>
        <taxon>Basidiomycota</taxon>
        <taxon>Agaricomycotina</taxon>
        <taxon>Tremellomycetes</taxon>
        <taxon>Tremellales</taxon>
        <taxon>Cryptococcaceae</taxon>
        <taxon>Kwoniella</taxon>
    </lineage>
</organism>
<evidence type="ECO:0000313" key="9">
    <source>
        <dbReference type="Proteomes" id="UP000092666"/>
    </source>
</evidence>
<gene>
    <name evidence="8" type="ORF">I316_03286</name>
</gene>
<dbReference type="PROSITE" id="PS51821">
    <property type="entry name" value="VELVET"/>
    <property type="match status" value="1"/>
</dbReference>
<dbReference type="Pfam" id="PF11754">
    <property type="entry name" value="Velvet"/>
    <property type="match status" value="2"/>
</dbReference>
<accession>A0A1B9GW39</accession>
<keyword evidence="2" id="KW-0749">Sporulation</keyword>
<dbReference type="AlphaFoldDB" id="A0A1B9GW39"/>
<keyword evidence="5" id="KW-0539">Nucleus</keyword>
<dbReference type="InterPro" id="IPR037525">
    <property type="entry name" value="Velvet_dom"/>
</dbReference>
<dbReference type="PANTHER" id="PTHR33572:SF18">
    <property type="entry name" value="SPORE DEVELOPMENT REGULATOR VOSA"/>
    <property type="match status" value="1"/>
</dbReference>
<feature type="region of interest" description="Disordered" evidence="6">
    <location>
        <begin position="583"/>
        <end position="607"/>
    </location>
</feature>
<dbReference type="EMBL" id="KI669500">
    <property type="protein sequence ID" value="OCF35243.1"/>
    <property type="molecule type" value="Genomic_DNA"/>
</dbReference>
<evidence type="ECO:0000256" key="6">
    <source>
        <dbReference type="SAM" id="MobiDB-lite"/>
    </source>
</evidence>
<dbReference type="GO" id="GO:0030435">
    <property type="term" value="P:sporulation resulting in formation of a cellular spore"/>
    <property type="evidence" value="ECO:0007669"/>
    <property type="project" value="UniProtKB-KW"/>
</dbReference>
<protein>
    <recommendedName>
        <fullName evidence="7">Velvet domain-containing protein</fullName>
    </recommendedName>
</protein>
<dbReference type="InterPro" id="IPR038491">
    <property type="entry name" value="Velvet_dom_sf"/>
</dbReference>
<evidence type="ECO:0000259" key="7">
    <source>
        <dbReference type="PROSITE" id="PS51821"/>
    </source>
</evidence>
<evidence type="ECO:0000313" key="8">
    <source>
        <dbReference type="EMBL" id="OCF35243.1"/>
    </source>
</evidence>
<dbReference type="PANTHER" id="PTHR33572">
    <property type="entry name" value="SPORE DEVELOPMENT REGULATOR VOSA"/>
    <property type="match status" value="1"/>
</dbReference>
<dbReference type="OrthoDB" id="5599552at2759"/>
<reference evidence="9" key="2">
    <citation type="submission" date="2013-12" db="EMBL/GenBank/DDBJ databases">
        <title>Evolution of pathogenesis and genome organization in the Tremellales.</title>
        <authorList>
            <person name="Cuomo C."/>
            <person name="Litvintseva A."/>
            <person name="Heitman J."/>
            <person name="Chen Y."/>
            <person name="Sun S."/>
            <person name="Springer D."/>
            <person name="Dromer F."/>
            <person name="Young S."/>
            <person name="Zeng Q."/>
            <person name="Chapman S."/>
            <person name="Gujja S."/>
            <person name="Saif S."/>
            <person name="Birren B."/>
        </authorList>
    </citation>
    <scope>NUCLEOTIDE SEQUENCE [LARGE SCALE GENOMIC DNA]</scope>
    <source>
        <strain evidence="9">BCC8398</strain>
    </source>
</reference>
<feature type="compositionally biased region" description="Low complexity" evidence="6">
    <location>
        <begin position="382"/>
        <end position="404"/>
    </location>
</feature>
<reference evidence="8 9" key="1">
    <citation type="submission" date="2013-07" db="EMBL/GenBank/DDBJ databases">
        <title>The Genome Sequence of Cryptococcus heveanensis BCC8398.</title>
        <authorList>
            <consortium name="The Broad Institute Genome Sequencing Platform"/>
            <person name="Cuomo C."/>
            <person name="Litvintseva A."/>
            <person name="Chen Y."/>
            <person name="Heitman J."/>
            <person name="Sun S."/>
            <person name="Springer D."/>
            <person name="Dromer F."/>
            <person name="Young S.K."/>
            <person name="Zeng Q."/>
            <person name="Gargeya S."/>
            <person name="Fitzgerald M."/>
            <person name="Abouelleil A."/>
            <person name="Alvarado L."/>
            <person name="Berlin A.M."/>
            <person name="Chapman S.B."/>
            <person name="Dewar J."/>
            <person name="Goldberg J."/>
            <person name="Griggs A."/>
            <person name="Gujja S."/>
            <person name="Hansen M."/>
            <person name="Howarth C."/>
            <person name="Imamovic A."/>
            <person name="Larimer J."/>
            <person name="McCowan C."/>
            <person name="Murphy C."/>
            <person name="Pearson M."/>
            <person name="Priest M."/>
            <person name="Roberts A."/>
            <person name="Saif S."/>
            <person name="Shea T."/>
            <person name="Sykes S."/>
            <person name="Wortman J."/>
            <person name="Nusbaum C."/>
            <person name="Birren B."/>
        </authorList>
    </citation>
    <scope>NUCLEOTIDE SEQUENCE [LARGE SCALE GENOMIC DNA]</scope>
    <source>
        <strain evidence="8 9">BCC8398</strain>
    </source>
</reference>
<evidence type="ECO:0000256" key="1">
    <source>
        <dbReference type="ARBA" id="ARBA00004123"/>
    </source>
</evidence>
<evidence type="ECO:0000256" key="2">
    <source>
        <dbReference type="ARBA" id="ARBA00022969"/>
    </source>
</evidence>
<evidence type="ECO:0000256" key="4">
    <source>
        <dbReference type="ARBA" id="ARBA00023163"/>
    </source>
</evidence>
<feature type="compositionally biased region" description="Basic and acidic residues" evidence="6">
    <location>
        <begin position="594"/>
        <end position="607"/>
    </location>
</feature>
<feature type="region of interest" description="Disordered" evidence="6">
    <location>
        <begin position="325"/>
        <end position="504"/>
    </location>
</feature>
<keyword evidence="9" id="KW-1185">Reference proteome</keyword>
<dbReference type="Gene3D" id="2.60.40.3960">
    <property type="entry name" value="Velvet domain"/>
    <property type="match status" value="1"/>
</dbReference>
<comment type="subcellular location">
    <subcellularLocation>
        <location evidence="1">Nucleus</location>
    </subcellularLocation>
</comment>
<dbReference type="Proteomes" id="UP000092666">
    <property type="component" value="Unassembled WGS sequence"/>
</dbReference>